<name>A0A7Y0BSL0_9SPHN</name>
<comment type="caution">
    <text evidence="2">The sequence shown here is derived from an EMBL/GenBank/DDBJ whole genome shotgun (WGS) entry which is preliminary data.</text>
</comment>
<proteinExistence type="predicted"/>
<organism evidence="2 3">
    <name type="scientific">Novosphingobium olei</name>
    <dbReference type="NCBI Taxonomy" id="2728851"/>
    <lineage>
        <taxon>Bacteria</taxon>
        <taxon>Pseudomonadati</taxon>
        <taxon>Pseudomonadota</taxon>
        <taxon>Alphaproteobacteria</taxon>
        <taxon>Sphingomonadales</taxon>
        <taxon>Sphingomonadaceae</taxon>
        <taxon>Novosphingobium</taxon>
    </lineage>
</organism>
<dbReference type="AlphaFoldDB" id="A0A7Y0BSL0"/>
<keyword evidence="1" id="KW-1133">Transmembrane helix</keyword>
<feature type="transmembrane region" description="Helical" evidence="1">
    <location>
        <begin position="42"/>
        <end position="59"/>
    </location>
</feature>
<accession>A0A7Y0BSL0</accession>
<keyword evidence="1" id="KW-0472">Membrane</keyword>
<protein>
    <submittedName>
        <fullName evidence="2">Uncharacterized protein</fullName>
    </submittedName>
</protein>
<dbReference type="RefSeq" id="WP_169495014.1">
    <property type="nucleotide sequence ID" value="NZ_JABBGM010000013.1"/>
</dbReference>
<reference evidence="2 3" key="1">
    <citation type="submission" date="2020-04" db="EMBL/GenBank/DDBJ databases">
        <title>Novosphingobium sp. TW-4 isolated from soil.</title>
        <authorList>
            <person name="Dahal R.H."/>
            <person name="Chaudhary D.K."/>
        </authorList>
    </citation>
    <scope>NUCLEOTIDE SEQUENCE [LARGE SCALE GENOMIC DNA]</scope>
    <source>
        <strain evidence="2 3">TW-4</strain>
    </source>
</reference>
<keyword evidence="3" id="KW-1185">Reference proteome</keyword>
<gene>
    <name evidence="2" type="ORF">HHL27_19220</name>
</gene>
<evidence type="ECO:0000313" key="2">
    <source>
        <dbReference type="EMBL" id="NML95809.1"/>
    </source>
</evidence>
<evidence type="ECO:0000313" key="3">
    <source>
        <dbReference type="Proteomes" id="UP000583556"/>
    </source>
</evidence>
<evidence type="ECO:0000256" key="1">
    <source>
        <dbReference type="SAM" id="Phobius"/>
    </source>
</evidence>
<keyword evidence="1" id="KW-0812">Transmembrane</keyword>
<dbReference type="EMBL" id="JABBGM010000013">
    <property type="protein sequence ID" value="NML95809.1"/>
    <property type="molecule type" value="Genomic_DNA"/>
</dbReference>
<feature type="transmembrane region" description="Helical" evidence="1">
    <location>
        <begin position="66"/>
        <end position="84"/>
    </location>
</feature>
<dbReference type="Proteomes" id="UP000583556">
    <property type="component" value="Unassembled WGS sequence"/>
</dbReference>
<sequence length="88" mass="9602">MAILVIFLFGVGNFALHRAVFESGHPLIEQMPWFYHAMNRRLALGVEFLMLVAALLLAAQGAAWAALAYAGYSALGALAGWLILTRRV</sequence>